<gene>
    <name evidence="1" type="ORF">PIG85_04030</name>
</gene>
<name>A0AB38XR45_9ACTO</name>
<accession>A0AB38XR45</accession>
<organism evidence="1 2">
    <name type="scientific">Winkia neuii subsp. anitrata</name>
    <dbReference type="NCBI Taxonomy" id="29318"/>
    <lineage>
        <taxon>Bacteria</taxon>
        <taxon>Bacillati</taxon>
        <taxon>Actinomycetota</taxon>
        <taxon>Actinomycetes</taxon>
        <taxon>Actinomycetales</taxon>
        <taxon>Actinomycetaceae</taxon>
        <taxon>Winkia</taxon>
    </lineage>
</organism>
<evidence type="ECO:0000313" key="1">
    <source>
        <dbReference type="EMBL" id="WCE46825.1"/>
    </source>
</evidence>
<proteinExistence type="predicted"/>
<protein>
    <recommendedName>
        <fullName evidence="3">Transcriptional regulator</fullName>
    </recommendedName>
</protein>
<evidence type="ECO:0000313" key="2">
    <source>
        <dbReference type="Proteomes" id="UP001211044"/>
    </source>
</evidence>
<dbReference type="AlphaFoldDB" id="A0AB38XR45"/>
<evidence type="ECO:0008006" key="3">
    <source>
        <dbReference type="Google" id="ProtNLM"/>
    </source>
</evidence>
<sequence>MPKLTPWDMLDNVDGIYSLARKTSLRILRITEGGTDVTHEKEISAVLKSAETATIACCKVLEYMDAALDIIDKKNGDQK</sequence>
<dbReference type="EMBL" id="CP116394">
    <property type="protein sequence ID" value="WCE46825.1"/>
    <property type="molecule type" value="Genomic_DNA"/>
</dbReference>
<dbReference type="KEGG" id="wne:PIG85_04030"/>
<dbReference type="Proteomes" id="UP001211044">
    <property type="component" value="Chromosome"/>
</dbReference>
<reference evidence="1" key="1">
    <citation type="submission" date="2023-01" db="EMBL/GenBank/DDBJ databases">
        <title>Comparative Genomic Analysis of the Clinically-Derived Winkia Strain NY0527 Provides Evidence into the Taxonomic Reassignment of Winkia neuii and Characterizes Their Virulence Traits.</title>
        <authorList>
            <person name="Cai X."/>
            <person name="Peng Y."/>
            <person name="Li M."/>
            <person name="Qiu Y."/>
            <person name="Wang Y."/>
            <person name="Xu L."/>
            <person name="Hou Q."/>
        </authorList>
    </citation>
    <scope>NUCLEOTIDE SEQUENCE</scope>
    <source>
        <strain evidence="1">NY0527</strain>
    </source>
</reference>
<dbReference type="RefSeq" id="WP_048707095.1">
    <property type="nucleotide sequence ID" value="NZ_CP116394.1"/>
</dbReference>